<dbReference type="Gene3D" id="3.40.50.300">
    <property type="entry name" value="P-loop containing nucleotide triphosphate hydrolases"/>
    <property type="match status" value="1"/>
</dbReference>
<organism evidence="7 8">
    <name type="scientific">Candidatus Ignatzschineria merdigallinarum</name>
    <dbReference type="NCBI Taxonomy" id="2838621"/>
    <lineage>
        <taxon>Bacteria</taxon>
        <taxon>Pseudomonadati</taxon>
        <taxon>Pseudomonadota</taxon>
        <taxon>Gammaproteobacteria</taxon>
        <taxon>Cardiobacteriales</taxon>
        <taxon>Ignatzschineriaceae</taxon>
        <taxon>Ignatzschineria</taxon>
    </lineage>
</organism>
<keyword evidence="5 7" id="KW-0808">Transferase</keyword>
<evidence type="ECO:0000256" key="1">
    <source>
        <dbReference type="ARBA" id="ARBA00009018"/>
    </source>
</evidence>
<evidence type="ECO:0000313" key="7">
    <source>
        <dbReference type="EMBL" id="HIW07235.1"/>
    </source>
</evidence>
<keyword evidence="5 7" id="KW-0418">Kinase</keyword>
<dbReference type="InterPro" id="IPR027417">
    <property type="entry name" value="P-loop_NTPase"/>
</dbReference>
<dbReference type="GO" id="GO:0004140">
    <property type="term" value="F:dephospho-CoA kinase activity"/>
    <property type="evidence" value="ECO:0007669"/>
    <property type="project" value="UniProtKB-UniRule"/>
</dbReference>
<comment type="subcellular location">
    <subcellularLocation>
        <location evidence="5">Cytoplasm</location>
    </subcellularLocation>
</comment>
<dbReference type="GO" id="GO:0005737">
    <property type="term" value="C:cytoplasm"/>
    <property type="evidence" value="ECO:0007669"/>
    <property type="project" value="UniProtKB-SubCell"/>
</dbReference>
<dbReference type="GO" id="GO:0005524">
    <property type="term" value="F:ATP binding"/>
    <property type="evidence" value="ECO:0007669"/>
    <property type="project" value="UniProtKB-UniRule"/>
</dbReference>
<reference evidence="7" key="1">
    <citation type="journal article" date="2021" name="PeerJ">
        <title>Extensive microbial diversity within the chicken gut microbiome revealed by metagenomics and culture.</title>
        <authorList>
            <person name="Gilroy R."/>
            <person name="Ravi A."/>
            <person name="Getino M."/>
            <person name="Pursley I."/>
            <person name="Horton D.L."/>
            <person name="Alikhan N.F."/>
            <person name="Baker D."/>
            <person name="Gharbi K."/>
            <person name="Hall N."/>
            <person name="Watson M."/>
            <person name="Adriaenssens E.M."/>
            <person name="Foster-Nyarko E."/>
            <person name="Jarju S."/>
            <person name="Secka A."/>
            <person name="Antonio M."/>
            <person name="Oren A."/>
            <person name="Chaudhuri R.R."/>
            <person name="La Ragione R."/>
            <person name="Hildebrand F."/>
            <person name="Pallen M.J."/>
        </authorList>
    </citation>
    <scope>NUCLEOTIDE SEQUENCE</scope>
    <source>
        <strain evidence="7">CHK160-9182</strain>
    </source>
</reference>
<comment type="catalytic activity">
    <reaction evidence="5">
        <text>3'-dephospho-CoA + ATP = ADP + CoA + H(+)</text>
        <dbReference type="Rhea" id="RHEA:18245"/>
        <dbReference type="ChEBI" id="CHEBI:15378"/>
        <dbReference type="ChEBI" id="CHEBI:30616"/>
        <dbReference type="ChEBI" id="CHEBI:57287"/>
        <dbReference type="ChEBI" id="CHEBI:57328"/>
        <dbReference type="ChEBI" id="CHEBI:456216"/>
        <dbReference type="EC" id="2.7.1.24"/>
    </reaction>
</comment>
<evidence type="ECO:0000313" key="8">
    <source>
        <dbReference type="Proteomes" id="UP000823934"/>
    </source>
</evidence>
<comment type="similarity">
    <text evidence="1 5">Belongs to the CoaE family.</text>
</comment>
<comment type="pathway">
    <text evidence="5">Cofactor biosynthesis; coenzyme A biosynthesis; CoA from (R)-pantothenate: step 5/5.</text>
</comment>
<evidence type="ECO:0000256" key="6">
    <source>
        <dbReference type="NCBIfam" id="TIGR00152"/>
    </source>
</evidence>
<keyword evidence="4 5" id="KW-0173">Coenzyme A biosynthesis</keyword>
<evidence type="ECO:0000256" key="2">
    <source>
        <dbReference type="ARBA" id="ARBA00022741"/>
    </source>
</evidence>
<dbReference type="PANTHER" id="PTHR10695:SF46">
    <property type="entry name" value="BIFUNCTIONAL COENZYME A SYNTHASE-RELATED"/>
    <property type="match status" value="1"/>
</dbReference>
<comment type="function">
    <text evidence="5">Catalyzes the phosphorylation of the 3'-hydroxyl group of dephosphocoenzyme A to form coenzyme A.</text>
</comment>
<dbReference type="CDD" id="cd02022">
    <property type="entry name" value="DPCK"/>
    <property type="match status" value="1"/>
</dbReference>
<accession>A0A9D1TV10</accession>
<dbReference type="PROSITE" id="PS51219">
    <property type="entry name" value="DPCK"/>
    <property type="match status" value="1"/>
</dbReference>
<dbReference type="InterPro" id="IPR001977">
    <property type="entry name" value="Depp_CoAkinase"/>
</dbReference>
<evidence type="ECO:0000256" key="4">
    <source>
        <dbReference type="ARBA" id="ARBA00022993"/>
    </source>
</evidence>
<gene>
    <name evidence="5 7" type="primary">coaE</name>
    <name evidence="7" type="ORF">H9889_07940</name>
</gene>
<comment type="caution">
    <text evidence="7">The sequence shown here is derived from an EMBL/GenBank/DDBJ whole genome shotgun (WGS) entry which is preliminary data.</text>
</comment>
<dbReference type="PANTHER" id="PTHR10695">
    <property type="entry name" value="DEPHOSPHO-COA KINASE-RELATED"/>
    <property type="match status" value="1"/>
</dbReference>
<dbReference type="NCBIfam" id="TIGR00152">
    <property type="entry name" value="dephospho-CoA kinase"/>
    <property type="match status" value="1"/>
</dbReference>
<dbReference type="SUPFAM" id="SSF52540">
    <property type="entry name" value="P-loop containing nucleoside triphosphate hydrolases"/>
    <property type="match status" value="1"/>
</dbReference>
<name>A0A9D1TV10_9GAMM</name>
<dbReference type="HAMAP" id="MF_00376">
    <property type="entry name" value="Dephospho_CoA_kinase"/>
    <property type="match status" value="1"/>
</dbReference>
<proteinExistence type="inferred from homology"/>
<protein>
    <recommendedName>
        <fullName evidence="5 6">Dephospho-CoA kinase</fullName>
        <ecNumber evidence="5 6">2.7.1.24</ecNumber>
    </recommendedName>
    <alternativeName>
        <fullName evidence="5">Dephosphocoenzyme A kinase</fullName>
    </alternativeName>
</protein>
<keyword evidence="2 5" id="KW-0547">Nucleotide-binding</keyword>
<keyword evidence="3 5" id="KW-0067">ATP-binding</keyword>
<sequence length="209" mass="23853">MDSRKDGIPWLVLLTGGIASGKTFASDYLQQKGAVIIDTDIISRAMTSQDNEAGRLALIEIKRHFGESLFADNGDLDRSKMRRLIFSDANAKKMLEKILHGRILEEVKRQISLVDQSQYGVVVVPVIYAESPYLDLCDEVLVIEVPYDLQLQRLMARDNISEEMAIKMIDSQISRLDRRKLGDRIIVNQNKTFVERQLDKLHDSYSKLQ</sequence>
<dbReference type="GO" id="GO:0015937">
    <property type="term" value="P:coenzyme A biosynthetic process"/>
    <property type="evidence" value="ECO:0007669"/>
    <property type="project" value="UniProtKB-UniRule"/>
</dbReference>
<dbReference type="AlphaFoldDB" id="A0A9D1TV10"/>
<dbReference type="EC" id="2.7.1.24" evidence="5 6"/>
<feature type="binding site" evidence="5">
    <location>
        <begin position="19"/>
        <end position="24"/>
    </location>
    <ligand>
        <name>ATP</name>
        <dbReference type="ChEBI" id="CHEBI:30616"/>
    </ligand>
</feature>
<reference evidence="7" key="2">
    <citation type="submission" date="2021-04" db="EMBL/GenBank/DDBJ databases">
        <authorList>
            <person name="Gilroy R."/>
        </authorList>
    </citation>
    <scope>NUCLEOTIDE SEQUENCE</scope>
    <source>
        <strain evidence="7">CHK160-9182</strain>
    </source>
</reference>
<dbReference type="EMBL" id="DXHP01000174">
    <property type="protein sequence ID" value="HIW07235.1"/>
    <property type="molecule type" value="Genomic_DNA"/>
</dbReference>
<keyword evidence="5" id="KW-0963">Cytoplasm</keyword>
<evidence type="ECO:0000256" key="5">
    <source>
        <dbReference type="HAMAP-Rule" id="MF_00376"/>
    </source>
</evidence>
<evidence type="ECO:0000256" key="3">
    <source>
        <dbReference type="ARBA" id="ARBA00022840"/>
    </source>
</evidence>
<dbReference type="Proteomes" id="UP000823934">
    <property type="component" value="Unassembled WGS sequence"/>
</dbReference>
<dbReference type="Pfam" id="PF01121">
    <property type="entry name" value="CoaE"/>
    <property type="match status" value="1"/>
</dbReference>